<evidence type="ECO:0000259" key="1">
    <source>
        <dbReference type="Pfam" id="PF13676"/>
    </source>
</evidence>
<sequence>MGGVFINYRTGDGEFAATLITRVLSSRFGTEHVFLASRSIRPGEDFAKKILERLAQSDVLLAIIGSRWQFVTERQRRREREAPDDWVHREIAEAFRHGLRVIPVFLDHAVALTEAELPADIAPLARCQFLRLSHRNDARDLARLVEELGDLVPDLLLDRVFTTFPEPSRNLEPTAWLRPEYRIAPFTGRRSELAELTGWLGAPKPVSARLITGPAGQGKTRLAQELCQDRAGYGWVAGLVHDNAAIADLTNLGKIDSPLLVVVDDAEARFEEIHALADALTERAATAPPARLLLLSRETGEWLSRLRTHTNDRVSSLFRALDELALGPLAPTVAERRAEFLRASAAYADFLDLPATELVPPADLAHHRYSSTRSIHATALITLLDEHGGRAESLPAPDPDLHRTARPECPYRGLQPFQEKDARFFWGRDPQIRRLETLLEQHTTVMVTGASGSGKSSLVRAGLLPALRRQSIAVTVLRPAPGTEPIELLANAVAPILGGNPVSRDIPLLADAIVESAGHWVLLVDQFEELVAADPEAARDMLELVTGLVRAAPPRPAGTPALRAVFTGLSADAGSMPHTVPLPRMGPAELRAAILGPTDLVSFEPGLVDRIIADAADAPAQLPLVELTVTRLWESAQGGTLTHRAYDDQGGVAGALAAYAEEVCTRQLLPDERKIAGRLLVQLAKPGEHGTFTLTPVRLEQLDPESREMARTLAKHHLVVLRHDPGEPEVVSLAHEALVRQWRQLHDWLVAARDFRSWQEQLRTALRLWRQSGRDPSALLRGVPLATAEDWLARHPPGLTGEERDYVVAGRVRQRRTVLGWRVVTALISVLAVSATVFAAVAVHRNQQLEDRLRRAAAVVLGQEAQRRADTDPLTALQFAQAAWRHDPARPEAYAALLRQYAGYAAVDEIRSGFWSGTVDAAASTEDGRVTAIAEEDGKITVWTGLFGPAPLRWFVATVPRQRGLLLSADGRWLAVASERNGVTLWDIDQRTGPLPLRPDEPEVIAKHSVLSARFSPDGTVFVITLQPTGQGDDPQAANLVEVWDVRVRRPIDGHAGPEPAVTALYVRRVEPDGKRAWFEEHRADRTRRSVLRDLATGAVLGESAAGFITPGGLFVDCRDGGPRRLAVLDRATGAAGLTAPVFGCPEPDAGGLTDLSGRYALSGSRSAGDSSRRLDLADLNTGRSFLLDAPPDPHQHRVNNLTGYRTEPILALPDASGSGPPSVFVLAKGTLLRTAAPSPVDDATVAAFSHKLAATALSPDGQVLVALTGENPDFGSHAVDTATRRRIAGTADSTLHLGTNPKIAFSLDGKTLLATGNSGELTVLLASDLTVVRTIHLGESRLPDASTSIVPLPGDKVAVLHNGGLTTWRISTGEQLVWELSAASGFLVEDGPGAERRPTAVRWPARPEQVLISTTANVELWDLTGSSAVRTFQNGFGTGAPAILADPAGSRVAVHYETSGRLEFWNPERAEIRHQPMPVPGGQSLVAFTGDGKLLTTSSGELHVWDEGVSAEIATLRAPGAPANWSSHENTLVAPTRQGLLTIDMDPRHWMAHLCRINDRGYTAQESELLPAGADPAAPCSATP</sequence>
<feature type="domain" description="TIR" evidence="1">
    <location>
        <begin position="4"/>
        <end position="144"/>
    </location>
</feature>
<protein>
    <submittedName>
        <fullName evidence="3">AAA ATPase domain-containing protein</fullName>
    </submittedName>
</protein>
<feature type="domain" description="Novel STAND NTPase 1" evidence="2">
    <location>
        <begin position="410"/>
        <end position="776"/>
    </location>
</feature>
<name>A0A1H4YYT2_9PSEU</name>
<dbReference type="InterPro" id="IPR027417">
    <property type="entry name" value="P-loop_NTPase"/>
</dbReference>
<dbReference type="EMBL" id="FNSO01000004">
    <property type="protein sequence ID" value="SED22344.1"/>
    <property type="molecule type" value="Genomic_DNA"/>
</dbReference>
<dbReference type="InterPro" id="IPR049052">
    <property type="entry name" value="nSTAND1"/>
</dbReference>
<dbReference type="Pfam" id="PF20703">
    <property type="entry name" value="nSTAND1"/>
    <property type="match status" value="1"/>
</dbReference>
<dbReference type="Gene3D" id="3.40.50.10140">
    <property type="entry name" value="Toll/interleukin-1 receptor homology (TIR) domain"/>
    <property type="match status" value="1"/>
</dbReference>
<dbReference type="InterPro" id="IPR015943">
    <property type="entry name" value="WD40/YVTN_repeat-like_dom_sf"/>
</dbReference>
<dbReference type="Gene3D" id="2.130.10.10">
    <property type="entry name" value="YVTN repeat-like/Quinoprotein amine dehydrogenase"/>
    <property type="match status" value="3"/>
</dbReference>
<dbReference type="SUPFAM" id="SSF52200">
    <property type="entry name" value="Toll/Interleukin receptor TIR domain"/>
    <property type="match status" value="1"/>
</dbReference>
<evidence type="ECO:0000313" key="3">
    <source>
        <dbReference type="EMBL" id="SED22344.1"/>
    </source>
</evidence>
<dbReference type="InterPro" id="IPR000157">
    <property type="entry name" value="TIR_dom"/>
</dbReference>
<dbReference type="STRING" id="208445.SAMN04489727_6961"/>
<keyword evidence="4" id="KW-1185">Reference proteome</keyword>
<dbReference type="SUPFAM" id="SSF52540">
    <property type="entry name" value="P-loop containing nucleoside triphosphate hydrolases"/>
    <property type="match status" value="2"/>
</dbReference>
<reference evidence="4" key="1">
    <citation type="submission" date="2016-10" db="EMBL/GenBank/DDBJ databases">
        <authorList>
            <person name="Varghese N."/>
            <person name="Submissions S."/>
        </authorList>
    </citation>
    <scope>NUCLEOTIDE SEQUENCE [LARGE SCALE GENOMIC DNA]</scope>
    <source>
        <strain evidence="4">DSM 44544</strain>
    </source>
</reference>
<accession>A0A1H4YYT2</accession>
<evidence type="ECO:0000313" key="4">
    <source>
        <dbReference type="Proteomes" id="UP000199622"/>
    </source>
</evidence>
<organism evidence="3 4">
    <name type="scientific">Amycolatopsis tolypomycina</name>
    <dbReference type="NCBI Taxonomy" id="208445"/>
    <lineage>
        <taxon>Bacteria</taxon>
        <taxon>Bacillati</taxon>
        <taxon>Actinomycetota</taxon>
        <taxon>Actinomycetes</taxon>
        <taxon>Pseudonocardiales</taxon>
        <taxon>Pseudonocardiaceae</taxon>
        <taxon>Amycolatopsis</taxon>
    </lineage>
</organism>
<dbReference type="InterPro" id="IPR035897">
    <property type="entry name" value="Toll_tir_struct_dom_sf"/>
</dbReference>
<dbReference type="Proteomes" id="UP000199622">
    <property type="component" value="Unassembled WGS sequence"/>
</dbReference>
<dbReference type="GO" id="GO:0007165">
    <property type="term" value="P:signal transduction"/>
    <property type="evidence" value="ECO:0007669"/>
    <property type="project" value="InterPro"/>
</dbReference>
<gene>
    <name evidence="3" type="ORF">SAMN04489727_6961</name>
</gene>
<proteinExistence type="predicted"/>
<evidence type="ECO:0000259" key="2">
    <source>
        <dbReference type="Pfam" id="PF20703"/>
    </source>
</evidence>
<dbReference type="Gene3D" id="3.40.50.300">
    <property type="entry name" value="P-loop containing nucleotide triphosphate hydrolases"/>
    <property type="match status" value="1"/>
</dbReference>
<dbReference type="Pfam" id="PF13676">
    <property type="entry name" value="TIR_2"/>
    <property type="match status" value="1"/>
</dbReference>
<dbReference type="SUPFAM" id="SSF50998">
    <property type="entry name" value="Quinoprotein alcohol dehydrogenase-like"/>
    <property type="match status" value="1"/>
</dbReference>
<dbReference type="InterPro" id="IPR011047">
    <property type="entry name" value="Quinoprotein_ADH-like_sf"/>
</dbReference>